<dbReference type="Gramene" id="TuG1812G0200002598.01.T04">
    <property type="protein sequence ID" value="TuG1812G0200002598.01.T04"/>
    <property type="gene ID" value="TuG1812G0200002598.01"/>
</dbReference>
<evidence type="ECO:0000313" key="3">
    <source>
        <dbReference type="Proteomes" id="UP000015106"/>
    </source>
</evidence>
<feature type="transmembrane region" description="Helical" evidence="1">
    <location>
        <begin position="20"/>
        <end position="38"/>
    </location>
</feature>
<proteinExistence type="predicted"/>
<reference evidence="2" key="2">
    <citation type="submission" date="2018-03" db="EMBL/GenBank/DDBJ databases">
        <title>The Triticum urartu genome reveals the dynamic nature of wheat genome evolution.</title>
        <authorList>
            <person name="Ling H."/>
            <person name="Ma B."/>
            <person name="Shi X."/>
            <person name="Liu H."/>
            <person name="Dong L."/>
            <person name="Sun H."/>
            <person name="Cao Y."/>
            <person name="Gao Q."/>
            <person name="Zheng S."/>
            <person name="Li Y."/>
            <person name="Yu Y."/>
            <person name="Du H."/>
            <person name="Qi M."/>
            <person name="Li Y."/>
            <person name="Yu H."/>
            <person name="Cui Y."/>
            <person name="Wang N."/>
            <person name="Chen C."/>
            <person name="Wu H."/>
            <person name="Zhao Y."/>
            <person name="Zhang J."/>
            <person name="Li Y."/>
            <person name="Zhou W."/>
            <person name="Zhang B."/>
            <person name="Hu W."/>
            <person name="Eijk M."/>
            <person name="Tang J."/>
            <person name="Witsenboer H."/>
            <person name="Zhao S."/>
            <person name="Li Z."/>
            <person name="Zhang A."/>
            <person name="Wang D."/>
            <person name="Liang C."/>
        </authorList>
    </citation>
    <scope>NUCLEOTIDE SEQUENCE [LARGE SCALE GENOMIC DNA]</scope>
    <source>
        <strain evidence="2">cv. G1812</strain>
    </source>
</reference>
<dbReference type="AlphaFoldDB" id="A0A8R7TGZ2"/>
<sequence>MRPPPLGPDSSARSDTLPSLLVKVCVVVTFRIFFILLLHNKDIKYLFMNQSPHLPICVPQFSIGQNKRRNLSLKDQLVRKILCKLRHVEQGGLCELEAI</sequence>
<evidence type="ECO:0000256" key="1">
    <source>
        <dbReference type="SAM" id="Phobius"/>
    </source>
</evidence>
<reference evidence="3" key="1">
    <citation type="journal article" date="2013" name="Nature">
        <title>Draft genome of the wheat A-genome progenitor Triticum urartu.</title>
        <authorList>
            <person name="Ling H.Q."/>
            <person name="Zhao S."/>
            <person name="Liu D."/>
            <person name="Wang J."/>
            <person name="Sun H."/>
            <person name="Zhang C."/>
            <person name="Fan H."/>
            <person name="Li D."/>
            <person name="Dong L."/>
            <person name="Tao Y."/>
            <person name="Gao C."/>
            <person name="Wu H."/>
            <person name="Li Y."/>
            <person name="Cui Y."/>
            <person name="Guo X."/>
            <person name="Zheng S."/>
            <person name="Wang B."/>
            <person name="Yu K."/>
            <person name="Liang Q."/>
            <person name="Yang W."/>
            <person name="Lou X."/>
            <person name="Chen J."/>
            <person name="Feng M."/>
            <person name="Jian J."/>
            <person name="Zhang X."/>
            <person name="Luo G."/>
            <person name="Jiang Y."/>
            <person name="Liu J."/>
            <person name="Wang Z."/>
            <person name="Sha Y."/>
            <person name="Zhang B."/>
            <person name="Wu H."/>
            <person name="Tang D."/>
            <person name="Shen Q."/>
            <person name="Xue P."/>
            <person name="Zou S."/>
            <person name="Wang X."/>
            <person name="Liu X."/>
            <person name="Wang F."/>
            <person name="Yang Y."/>
            <person name="An X."/>
            <person name="Dong Z."/>
            <person name="Zhang K."/>
            <person name="Zhang X."/>
            <person name="Luo M.C."/>
            <person name="Dvorak J."/>
            <person name="Tong Y."/>
            <person name="Wang J."/>
            <person name="Yang H."/>
            <person name="Li Z."/>
            <person name="Wang D."/>
            <person name="Zhang A."/>
            <person name="Wang J."/>
        </authorList>
    </citation>
    <scope>NUCLEOTIDE SEQUENCE</scope>
    <source>
        <strain evidence="3">cv. G1812</strain>
    </source>
</reference>
<accession>A0A8R7TGZ2</accession>
<dbReference type="EnsemblPlants" id="TuG1812G0200002598.01.T04">
    <property type="protein sequence ID" value="TuG1812G0200002598.01.T04"/>
    <property type="gene ID" value="TuG1812G0200002598.01"/>
</dbReference>
<keyword evidence="1" id="KW-0812">Transmembrane</keyword>
<protein>
    <submittedName>
        <fullName evidence="2">Uncharacterized protein</fullName>
    </submittedName>
</protein>
<name>A0A8R7TGZ2_TRIUA</name>
<organism evidence="2 3">
    <name type="scientific">Triticum urartu</name>
    <name type="common">Red wild einkorn</name>
    <name type="synonym">Crithodium urartu</name>
    <dbReference type="NCBI Taxonomy" id="4572"/>
    <lineage>
        <taxon>Eukaryota</taxon>
        <taxon>Viridiplantae</taxon>
        <taxon>Streptophyta</taxon>
        <taxon>Embryophyta</taxon>
        <taxon>Tracheophyta</taxon>
        <taxon>Spermatophyta</taxon>
        <taxon>Magnoliopsida</taxon>
        <taxon>Liliopsida</taxon>
        <taxon>Poales</taxon>
        <taxon>Poaceae</taxon>
        <taxon>BOP clade</taxon>
        <taxon>Pooideae</taxon>
        <taxon>Triticodae</taxon>
        <taxon>Triticeae</taxon>
        <taxon>Triticinae</taxon>
        <taxon>Triticum</taxon>
    </lineage>
</organism>
<keyword evidence="1" id="KW-0472">Membrane</keyword>
<reference evidence="2" key="3">
    <citation type="submission" date="2022-06" db="UniProtKB">
        <authorList>
            <consortium name="EnsemblPlants"/>
        </authorList>
    </citation>
    <scope>IDENTIFICATION</scope>
</reference>
<dbReference type="Proteomes" id="UP000015106">
    <property type="component" value="Chromosome 2"/>
</dbReference>
<keyword evidence="1" id="KW-1133">Transmembrane helix</keyword>
<evidence type="ECO:0000313" key="2">
    <source>
        <dbReference type="EnsemblPlants" id="TuG1812G0200002598.01.T04"/>
    </source>
</evidence>
<keyword evidence="3" id="KW-1185">Reference proteome</keyword>